<dbReference type="Proteomes" id="UP000289775">
    <property type="component" value="Unassembled WGS sequence"/>
</dbReference>
<dbReference type="AlphaFoldDB" id="A0A444WGL4"/>
<gene>
    <name evidence="1" type="ORF">NU09_0488</name>
</gene>
<dbReference type="RefSeq" id="WP_129749669.1">
    <property type="nucleotide sequence ID" value="NZ_JUIW01000002.1"/>
</dbReference>
<protein>
    <submittedName>
        <fullName evidence="1">Uncharacterized protein</fullName>
    </submittedName>
</protein>
<dbReference type="Pfam" id="PF16702">
    <property type="entry name" value="DUF5063"/>
    <property type="match status" value="1"/>
</dbReference>
<name>A0A444WGL4_9FLAO</name>
<dbReference type="InterPro" id="IPR038312">
    <property type="entry name" value="DUF5063_sf"/>
</dbReference>
<dbReference type="Gene3D" id="1.20.120.1550">
    <property type="entry name" value="Protein of unknown function DUF5063"/>
    <property type="match status" value="1"/>
</dbReference>
<organism evidence="1 2">
    <name type="scientific">Flavobacterium beibuense</name>
    <dbReference type="NCBI Taxonomy" id="657326"/>
    <lineage>
        <taxon>Bacteria</taxon>
        <taxon>Pseudomonadati</taxon>
        <taxon>Bacteroidota</taxon>
        <taxon>Flavobacteriia</taxon>
        <taxon>Flavobacteriales</taxon>
        <taxon>Flavobacteriaceae</taxon>
        <taxon>Flavobacterium</taxon>
    </lineage>
</organism>
<comment type="caution">
    <text evidence="1">The sequence shown here is derived from an EMBL/GenBank/DDBJ whole genome shotgun (WGS) entry which is preliminary data.</text>
</comment>
<dbReference type="OrthoDB" id="982068at2"/>
<evidence type="ECO:0000313" key="1">
    <source>
        <dbReference type="EMBL" id="RYJ44854.1"/>
    </source>
</evidence>
<evidence type="ECO:0000313" key="2">
    <source>
        <dbReference type="Proteomes" id="UP000289775"/>
    </source>
</evidence>
<dbReference type="EMBL" id="JUIW01000002">
    <property type="protein sequence ID" value="RYJ44854.1"/>
    <property type="molecule type" value="Genomic_DNA"/>
</dbReference>
<sequence length="150" mass="17699">MEESKKLLSLINAVAKWGLYTNPTETALEELRRSLAELYAFCVNIRYDFDEEYYPDSPDTDYNAIRQTIAVNFPDFGYYYVLSTFNPNENPELYMGDAIDDLADIISDLLETKWRYEHNGETDALWFLELSFVSHFEQHIIDLLHYIRNT</sequence>
<dbReference type="InterPro" id="IPR032025">
    <property type="entry name" value="DUF5063"/>
</dbReference>
<accession>A0A444WGL4</accession>
<keyword evidence="2" id="KW-1185">Reference proteome</keyword>
<reference evidence="1 2" key="1">
    <citation type="submission" date="2014-12" db="EMBL/GenBank/DDBJ databases">
        <title>Genome sequence of Flavobacterium beibuense RSKm HC5.</title>
        <authorList>
            <person name="Kim J.F."/>
            <person name="Song J.Y."/>
            <person name="Kwak M.-J."/>
            <person name="Lee S.-W."/>
        </authorList>
    </citation>
    <scope>NUCLEOTIDE SEQUENCE [LARGE SCALE GENOMIC DNA]</scope>
    <source>
        <strain evidence="1 2">RSKm HC5</strain>
    </source>
</reference>
<proteinExistence type="predicted"/>